<evidence type="ECO:0000313" key="3">
    <source>
        <dbReference type="EMBL" id="AUZ89100.1"/>
    </source>
</evidence>
<dbReference type="Proteomes" id="UP000239187">
    <property type="component" value="Chromosome"/>
</dbReference>
<accession>A0A2L0UIM8</accession>
<name>A0A2L0UIM8_9MICC</name>
<dbReference type="Pfam" id="PF23359">
    <property type="entry name" value="Lsr2_DNA-bd"/>
    <property type="match status" value="1"/>
</dbReference>
<dbReference type="Gene3D" id="4.10.320.10">
    <property type="entry name" value="E3-binding domain"/>
    <property type="match status" value="1"/>
</dbReference>
<dbReference type="GO" id="GO:0016746">
    <property type="term" value="F:acyltransferase activity"/>
    <property type="evidence" value="ECO:0007669"/>
    <property type="project" value="InterPro"/>
</dbReference>
<organism evidence="3 4">
    <name type="scientific">Arthrobacter agilis</name>
    <dbReference type="NCBI Taxonomy" id="37921"/>
    <lineage>
        <taxon>Bacteria</taxon>
        <taxon>Bacillati</taxon>
        <taxon>Actinomycetota</taxon>
        <taxon>Actinomycetes</taxon>
        <taxon>Micrococcales</taxon>
        <taxon>Micrococcaceae</taxon>
        <taxon>Arthrobacter</taxon>
    </lineage>
</organism>
<dbReference type="InterPro" id="IPR036625">
    <property type="entry name" value="E3-bd_dom_sf"/>
</dbReference>
<proteinExistence type="predicted"/>
<dbReference type="InterPro" id="IPR055370">
    <property type="entry name" value="Lsr2_DNA-bd"/>
</dbReference>
<sequence length="41" mass="4726">MMTHPKSCRHLRQWAKDNGYIVSSHGQISHTIMNAHNEAHT</sequence>
<evidence type="ECO:0000313" key="4">
    <source>
        <dbReference type="Proteomes" id="UP000239187"/>
    </source>
</evidence>
<protein>
    <recommendedName>
        <fullName evidence="2">Lsr2 DNA-binding domain-containing protein</fullName>
    </recommendedName>
</protein>
<dbReference type="RefSeq" id="WP_432206108.1">
    <property type="nucleotide sequence ID" value="NZ_CP024915.1"/>
</dbReference>
<dbReference type="EMBL" id="CP024915">
    <property type="protein sequence ID" value="AUZ89100.1"/>
    <property type="molecule type" value="Genomic_DNA"/>
</dbReference>
<reference evidence="3 4" key="1">
    <citation type="submission" date="2017-11" db="EMBL/GenBank/DDBJ databases">
        <title>Draft genome of Arthrobacter agilis strain UMCV2, a plant growth-promoting rhizobacterium and biocontrol capacity of phytopathogenic fungi.</title>
        <authorList>
            <person name="Martinez-Camara R."/>
            <person name="Santoyo G."/>
            <person name="Moreno-Hagelsieb G."/>
            <person name="Valencia-Cantero E."/>
        </authorList>
    </citation>
    <scope>NUCLEOTIDE SEQUENCE [LARGE SCALE GENOMIC DNA]</scope>
    <source>
        <strain evidence="3 4">UMCV2</strain>
    </source>
</reference>
<evidence type="ECO:0000256" key="1">
    <source>
        <dbReference type="ARBA" id="ARBA00023125"/>
    </source>
</evidence>
<feature type="domain" description="Lsr2 DNA-binding" evidence="2">
    <location>
        <begin position="9"/>
        <end position="39"/>
    </location>
</feature>
<dbReference type="GO" id="GO:0003677">
    <property type="term" value="F:DNA binding"/>
    <property type="evidence" value="ECO:0007669"/>
    <property type="project" value="UniProtKB-KW"/>
</dbReference>
<keyword evidence="1" id="KW-0238">DNA-binding</keyword>
<evidence type="ECO:0000259" key="2">
    <source>
        <dbReference type="Pfam" id="PF23359"/>
    </source>
</evidence>
<gene>
    <name evidence="3" type="ORF">CVO76_16770</name>
</gene>
<dbReference type="AlphaFoldDB" id="A0A2L0UIM8"/>